<dbReference type="PROSITE" id="PS00710">
    <property type="entry name" value="PGM_PMM"/>
    <property type="match status" value="1"/>
</dbReference>
<proteinExistence type="inferred from homology"/>
<dbReference type="Pfam" id="PF02879">
    <property type="entry name" value="PGM_PMM_II"/>
    <property type="match status" value="1"/>
</dbReference>
<accession>B8D144</accession>
<keyword evidence="3" id="KW-0597">Phosphoprotein</keyword>
<dbReference type="SUPFAM" id="SSF53738">
    <property type="entry name" value="Phosphoglucomutase, first 3 domains"/>
    <property type="match status" value="1"/>
</dbReference>
<keyword evidence="4 7" id="KW-0479">Metal-binding</keyword>
<reference evidence="10 11" key="1">
    <citation type="journal article" date="2009" name="PLoS ONE">
        <title>Genome analysis of the anaerobic thermohalophilic bacterium Halothermothrix orenii.</title>
        <authorList>
            <person name="Mavromatis K."/>
            <person name="Ivanova N."/>
            <person name="Anderson I."/>
            <person name="Lykidis A."/>
            <person name="Hooper S.D."/>
            <person name="Sun H."/>
            <person name="Kunin V."/>
            <person name="Lapidus A."/>
            <person name="Hugenholtz P."/>
            <person name="Patel B."/>
            <person name="Kyrpides N.C."/>
        </authorList>
    </citation>
    <scope>NUCLEOTIDE SEQUENCE [LARGE SCALE GENOMIC DNA]</scope>
    <source>
        <strain evidence="11">H 168 / OCM 544 / DSM 9562</strain>
    </source>
</reference>
<dbReference type="InterPro" id="IPR050060">
    <property type="entry name" value="Phosphoglucosamine_mutase"/>
</dbReference>
<keyword evidence="6" id="KW-0413">Isomerase</keyword>
<evidence type="ECO:0000259" key="8">
    <source>
        <dbReference type="Pfam" id="PF02878"/>
    </source>
</evidence>
<protein>
    <submittedName>
        <fullName evidence="10">Phosphoglucomutase/phosphomannomutase alpha/beta/alpha domain I</fullName>
    </submittedName>
</protein>
<feature type="domain" description="Alpha-D-phosphohexomutase alpha/beta/alpha" evidence="9">
    <location>
        <begin position="161"/>
        <end position="209"/>
    </location>
</feature>
<dbReference type="PRINTS" id="PR00509">
    <property type="entry name" value="PGMPMM"/>
</dbReference>
<dbReference type="KEGG" id="hor:Hore_02520"/>
<dbReference type="GO" id="GO:0008966">
    <property type="term" value="F:phosphoglucosamine mutase activity"/>
    <property type="evidence" value="ECO:0007669"/>
    <property type="project" value="TreeGrafter"/>
</dbReference>
<gene>
    <name evidence="10" type="ordered locus">Hore_02520</name>
</gene>
<dbReference type="GO" id="GO:0005829">
    <property type="term" value="C:cytosol"/>
    <property type="evidence" value="ECO:0007669"/>
    <property type="project" value="TreeGrafter"/>
</dbReference>
<dbReference type="FunFam" id="3.40.120.10:FF:000001">
    <property type="entry name" value="Phosphoglucosamine mutase"/>
    <property type="match status" value="1"/>
</dbReference>
<dbReference type="GO" id="GO:0005975">
    <property type="term" value="P:carbohydrate metabolic process"/>
    <property type="evidence" value="ECO:0007669"/>
    <property type="project" value="InterPro"/>
</dbReference>
<dbReference type="PANTHER" id="PTHR42946:SF1">
    <property type="entry name" value="PHOSPHOGLUCOMUTASE (ALPHA-D-GLUCOSE-1,6-BISPHOSPHATE-DEPENDENT)"/>
    <property type="match status" value="1"/>
</dbReference>
<dbReference type="GO" id="GO:0000287">
    <property type="term" value="F:magnesium ion binding"/>
    <property type="evidence" value="ECO:0007669"/>
    <property type="project" value="InterPro"/>
</dbReference>
<evidence type="ECO:0000256" key="2">
    <source>
        <dbReference type="ARBA" id="ARBA00010231"/>
    </source>
</evidence>
<dbReference type="Pfam" id="PF02878">
    <property type="entry name" value="PGM_PMM_I"/>
    <property type="match status" value="1"/>
</dbReference>
<keyword evidence="11" id="KW-1185">Reference proteome</keyword>
<evidence type="ECO:0000313" key="10">
    <source>
        <dbReference type="EMBL" id="ACL69013.1"/>
    </source>
</evidence>
<evidence type="ECO:0000256" key="6">
    <source>
        <dbReference type="ARBA" id="ARBA00023235"/>
    </source>
</evidence>
<dbReference type="GO" id="GO:0006048">
    <property type="term" value="P:UDP-N-acetylglucosamine biosynthetic process"/>
    <property type="evidence" value="ECO:0007669"/>
    <property type="project" value="TreeGrafter"/>
</dbReference>
<dbReference type="AlphaFoldDB" id="B8D144"/>
<keyword evidence="5 7" id="KW-0460">Magnesium</keyword>
<evidence type="ECO:0000313" key="11">
    <source>
        <dbReference type="Proteomes" id="UP000000719"/>
    </source>
</evidence>
<evidence type="ECO:0000256" key="7">
    <source>
        <dbReference type="RuleBase" id="RU004326"/>
    </source>
</evidence>
<dbReference type="GO" id="GO:0004615">
    <property type="term" value="F:phosphomannomutase activity"/>
    <property type="evidence" value="ECO:0007669"/>
    <property type="project" value="TreeGrafter"/>
</dbReference>
<dbReference type="Proteomes" id="UP000000719">
    <property type="component" value="Chromosome"/>
</dbReference>
<dbReference type="InterPro" id="IPR005844">
    <property type="entry name" value="A-D-PHexomutase_a/b/a-I"/>
</dbReference>
<dbReference type="GO" id="GO:0009252">
    <property type="term" value="P:peptidoglycan biosynthetic process"/>
    <property type="evidence" value="ECO:0007669"/>
    <property type="project" value="TreeGrafter"/>
</dbReference>
<dbReference type="eggNOG" id="COG1109">
    <property type="taxonomic scope" value="Bacteria"/>
</dbReference>
<evidence type="ECO:0000256" key="3">
    <source>
        <dbReference type="ARBA" id="ARBA00022553"/>
    </source>
</evidence>
<comment type="similarity">
    <text evidence="2 7">Belongs to the phosphohexose mutase family.</text>
</comment>
<name>B8D144_HALOH</name>
<dbReference type="EMBL" id="CP001098">
    <property type="protein sequence ID" value="ACL69013.1"/>
    <property type="molecule type" value="Genomic_DNA"/>
</dbReference>
<dbReference type="InterPro" id="IPR005841">
    <property type="entry name" value="Alpha-D-phosphohexomutase_SF"/>
</dbReference>
<evidence type="ECO:0000256" key="5">
    <source>
        <dbReference type="ARBA" id="ARBA00022842"/>
    </source>
</evidence>
<dbReference type="PANTHER" id="PTHR42946">
    <property type="entry name" value="PHOSPHOHEXOSE MUTASE"/>
    <property type="match status" value="1"/>
</dbReference>
<feature type="domain" description="Alpha-D-phosphohexomutase alpha/beta/alpha" evidence="8">
    <location>
        <begin position="3"/>
        <end position="137"/>
    </location>
</feature>
<dbReference type="InterPro" id="IPR016055">
    <property type="entry name" value="A-D-PHexomutase_a/b/a-I/II/III"/>
</dbReference>
<dbReference type="STRING" id="373903.Hore_02520"/>
<organism evidence="10 11">
    <name type="scientific">Halothermothrix orenii (strain H 168 / OCM 544 / DSM 9562)</name>
    <dbReference type="NCBI Taxonomy" id="373903"/>
    <lineage>
        <taxon>Bacteria</taxon>
        <taxon>Bacillati</taxon>
        <taxon>Bacillota</taxon>
        <taxon>Clostridia</taxon>
        <taxon>Halanaerobiales</taxon>
        <taxon>Halothermotrichaceae</taxon>
        <taxon>Halothermothrix</taxon>
    </lineage>
</organism>
<evidence type="ECO:0000256" key="4">
    <source>
        <dbReference type="ARBA" id="ARBA00022723"/>
    </source>
</evidence>
<comment type="cofactor">
    <cofactor evidence="1">
        <name>Mg(2+)</name>
        <dbReference type="ChEBI" id="CHEBI:18420"/>
    </cofactor>
</comment>
<dbReference type="InterPro" id="IPR016066">
    <property type="entry name" value="A-D-PHexomutase_CS"/>
</dbReference>
<dbReference type="Gene3D" id="3.40.120.10">
    <property type="entry name" value="Alpha-D-Glucose-1,6-Bisphosphate, subunit A, domain 3"/>
    <property type="match status" value="2"/>
</dbReference>
<evidence type="ECO:0000259" key="9">
    <source>
        <dbReference type="Pfam" id="PF02879"/>
    </source>
</evidence>
<dbReference type="RefSeq" id="WP_012635201.1">
    <property type="nucleotide sequence ID" value="NC_011899.1"/>
</dbReference>
<sequence>MGKLFGTDGVRGVANKELTGELAYKLGRAGGYYLTRDYKGGKKPVVLIGKDTRISGDMLEAGLVAGLTSAGIDVIKLGIIPTPGVSFLTSSLDVQGGVMISASHNPIADNGIKFFNQKGYKLTDEMEDEIENLIFNKLETIPYPTHEKIGVVDSAPEYYHKYVDYLKETVDSDFSGLKIVVDCANGAAYKVAPEVLKKLRADVMVINLKRPKPVSS</sequence>
<evidence type="ECO:0000256" key="1">
    <source>
        <dbReference type="ARBA" id="ARBA00001946"/>
    </source>
</evidence>
<dbReference type="InterPro" id="IPR005845">
    <property type="entry name" value="A-D-PHexomutase_a/b/a-II"/>
</dbReference>
<dbReference type="HOGENOM" id="CLU_016950_2_1_9"/>